<evidence type="ECO:0000256" key="1">
    <source>
        <dbReference type="ARBA" id="ARBA00023015"/>
    </source>
</evidence>
<organism evidence="7 8">
    <name type="scientific">Pelodiscus sinensis</name>
    <name type="common">Chinese softshell turtle</name>
    <name type="synonym">Trionyx sinensis</name>
    <dbReference type="NCBI Taxonomy" id="13735"/>
    <lineage>
        <taxon>Eukaryota</taxon>
        <taxon>Metazoa</taxon>
        <taxon>Chordata</taxon>
        <taxon>Craniata</taxon>
        <taxon>Vertebrata</taxon>
        <taxon>Euteleostomi</taxon>
        <taxon>Archelosauria</taxon>
        <taxon>Testudinata</taxon>
        <taxon>Testudines</taxon>
        <taxon>Cryptodira</taxon>
        <taxon>Trionychia</taxon>
        <taxon>Trionychidae</taxon>
        <taxon>Pelodiscus</taxon>
    </lineage>
</organism>
<dbReference type="CDD" id="cd20036">
    <property type="entry name" value="FH_FOXR"/>
    <property type="match status" value="1"/>
</dbReference>
<accession>K7FYS3</accession>
<dbReference type="AlphaFoldDB" id="K7FYS3"/>
<dbReference type="SMART" id="SM00339">
    <property type="entry name" value="FH"/>
    <property type="match status" value="1"/>
</dbReference>
<sequence length="317" mass="35789">MYLNFQNKMFWESLHLKSGLEDWDMEEELKLTTTTDQFPQGSEAVRSVLMGVLHPTFSIGCCRPAARGKGVKTQKSHLWMWVNPNVVCPISGCPSVDLPAPSNPEFSVADAPGFSSPSSSLNYSNLDCSEEDLLSSSSETEKFTEDEAASMMDTSLFQKMKISKPKAAVTPQKPKMPRSQSKKLKYILQASTKIKGGWPRPPLNYCILITVALRNSAEGSMTVQQIYQFTRQHFPFFQTAPDGWKNTIRHNLCFSSSFEKTMHFVCNEGNRKSRLWKLTPEGCRKFQEEVQTLSEEALDLVSQSLSQPEQMRSLFSL</sequence>
<dbReference type="EMBL" id="AGCU01071084">
    <property type="status" value="NOT_ANNOTATED_CDS"/>
    <property type="molecule type" value="Genomic_DNA"/>
</dbReference>
<proteinExistence type="predicted"/>
<dbReference type="SUPFAM" id="SSF46785">
    <property type="entry name" value="Winged helix' DNA-binding domain"/>
    <property type="match status" value="1"/>
</dbReference>
<keyword evidence="2 5" id="KW-0238">DNA-binding</keyword>
<dbReference type="GO" id="GO:1990837">
    <property type="term" value="F:sequence-specific double-stranded DNA binding"/>
    <property type="evidence" value="ECO:0007669"/>
    <property type="project" value="TreeGrafter"/>
</dbReference>
<dbReference type="Gene3D" id="1.10.10.10">
    <property type="entry name" value="Winged helix-like DNA-binding domain superfamily/Winged helix DNA-binding domain"/>
    <property type="match status" value="1"/>
</dbReference>
<reference evidence="7" key="3">
    <citation type="submission" date="2025-08" db="UniProtKB">
        <authorList>
            <consortium name="Ensembl"/>
        </authorList>
    </citation>
    <scope>IDENTIFICATION</scope>
</reference>
<keyword evidence="8" id="KW-1185">Reference proteome</keyword>
<reference evidence="8" key="1">
    <citation type="submission" date="2011-10" db="EMBL/GenBank/DDBJ databases">
        <authorList>
            <consortium name="Soft-shell Turtle Genome Consortium"/>
        </authorList>
    </citation>
    <scope>NUCLEOTIDE SEQUENCE [LARGE SCALE GENOMIC DNA]</scope>
    <source>
        <strain evidence="8">Daiwa-1</strain>
    </source>
</reference>
<dbReference type="PRINTS" id="PR00053">
    <property type="entry name" value="FORKHEAD"/>
</dbReference>
<reference evidence="8" key="2">
    <citation type="journal article" date="2013" name="Nat. Genet.">
        <title>The draft genomes of soft-shell turtle and green sea turtle yield insights into the development and evolution of the turtle-specific body plan.</title>
        <authorList>
            <person name="Wang Z."/>
            <person name="Pascual-Anaya J."/>
            <person name="Zadissa A."/>
            <person name="Li W."/>
            <person name="Niimura Y."/>
            <person name="Huang Z."/>
            <person name="Li C."/>
            <person name="White S."/>
            <person name="Xiong Z."/>
            <person name="Fang D."/>
            <person name="Wang B."/>
            <person name="Ming Y."/>
            <person name="Chen Y."/>
            <person name="Zheng Y."/>
            <person name="Kuraku S."/>
            <person name="Pignatelli M."/>
            <person name="Herrero J."/>
            <person name="Beal K."/>
            <person name="Nozawa M."/>
            <person name="Li Q."/>
            <person name="Wang J."/>
            <person name="Zhang H."/>
            <person name="Yu L."/>
            <person name="Shigenobu S."/>
            <person name="Wang J."/>
            <person name="Liu J."/>
            <person name="Flicek P."/>
            <person name="Searle S."/>
            <person name="Wang J."/>
            <person name="Kuratani S."/>
            <person name="Yin Y."/>
            <person name="Aken B."/>
            <person name="Zhang G."/>
            <person name="Irie N."/>
        </authorList>
    </citation>
    <scope>NUCLEOTIDE SEQUENCE [LARGE SCALE GENOMIC DNA]</scope>
    <source>
        <strain evidence="8">Daiwa-1</strain>
    </source>
</reference>
<evidence type="ECO:0000313" key="7">
    <source>
        <dbReference type="Ensembl" id="ENSPSIP00000013183.1"/>
    </source>
</evidence>
<dbReference type="InterPro" id="IPR001766">
    <property type="entry name" value="Fork_head_dom"/>
</dbReference>
<evidence type="ECO:0000313" key="8">
    <source>
        <dbReference type="Proteomes" id="UP000007267"/>
    </source>
</evidence>
<evidence type="ECO:0000256" key="5">
    <source>
        <dbReference type="PROSITE-ProRule" id="PRU00089"/>
    </source>
</evidence>
<dbReference type="PANTHER" id="PTHR46789:SF2">
    <property type="entry name" value="FORKHEAD BOX PROTEIN R2"/>
    <property type="match status" value="1"/>
</dbReference>
<name>K7FYS3_PELSI</name>
<dbReference type="PROSITE" id="PS50039">
    <property type="entry name" value="FORK_HEAD_3"/>
    <property type="match status" value="1"/>
</dbReference>
<evidence type="ECO:0000256" key="4">
    <source>
        <dbReference type="ARBA" id="ARBA00023242"/>
    </source>
</evidence>
<dbReference type="GeneTree" id="ENSGT00940000162993"/>
<dbReference type="Proteomes" id="UP000007267">
    <property type="component" value="Unassembled WGS sequence"/>
</dbReference>
<protein>
    <recommendedName>
        <fullName evidence="6">Fork-head domain-containing protein</fullName>
    </recommendedName>
</protein>
<feature type="DNA-binding region" description="Fork-head" evidence="5">
    <location>
        <begin position="200"/>
        <end position="281"/>
    </location>
</feature>
<dbReference type="STRING" id="13735.ENSPSIP00000013183"/>
<dbReference type="InterPro" id="IPR036388">
    <property type="entry name" value="WH-like_DNA-bd_sf"/>
</dbReference>
<feature type="domain" description="Fork-head" evidence="6">
    <location>
        <begin position="200"/>
        <end position="281"/>
    </location>
</feature>
<dbReference type="Pfam" id="PF00250">
    <property type="entry name" value="Forkhead"/>
    <property type="match status" value="1"/>
</dbReference>
<keyword evidence="3" id="KW-0804">Transcription</keyword>
<dbReference type="PANTHER" id="PTHR46789">
    <property type="entry name" value="FORKHEAD BOX PROTEIN R1"/>
    <property type="match status" value="1"/>
</dbReference>
<dbReference type="GO" id="GO:0005634">
    <property type="term" value="C:nucleus"/>
    <property type="evidence" value="ECO:0007669"/>
    <property type="project" value="UniProtKB-SubCell"/>
</dbReference>
<keyword evidence="1" id="KW-0805">Transcription regulation</keyword>
<keyword evidence="4 5" id="KW-0539">Nucleus</keyword>
<dbReference type="GO" id="GO:0003700">
    <property type="term" value="F:DNA-binding transcription factor activity"/>
    <property type="evidence" value="ECO:0007669"/>
    <property type="project" value="InterPro"/>
</dbReference>
<dbReference type="Ensembl" id="ENSPSIT00000013246.1">
    <property type="protein sequence ID" value="ENSPSIP00000013183.1"/>
    <property type="gene ID" value="ENSPSIG00000011857.1"/>
</dbReference>
<comment type="subcellular location">
    <subcellularLocation>
        <location evidence="5">Nucleus</location>
    </subcellularLocation>
</comment>
<dbReference type="InterPro" id="IPR052328">
    <property type="entry name" value="FOX_transcription_regulators"/>
</dbReference>
<dbReference type="InterPro" id="IPR036390">
    <property type="entry name" value="WH_DNA-bd_sf"/>
</dbReference>
<dbReference type="HOGENOM" id="CLU_077699_3_1_1"/>
<evidence type="ECO:0000256" key="3">
    <source>
        <dbReference type="ARBA" id="ARBA00023163"/>
    </source>
</evidence>
<reference evidence="7" key="4">
    <citation type="submission" date="2025-09" db="UniProtKB">
        <authorList>
            <consortium name="Ensembl"/>
        </authorList>
    </citation>
    <scope>IDENTIFICATION</scope>
</reference>
<dbReference type="OMA" id="FFWTAPD"/>
<evidence type="ECO:0000256" key="2">
    <source>
        <dbReference type="ARBA" id="ARBA00023125"/>
    </source>
</evidence>
<evidence type="ECO:0000259" key="6">
    <source>
        <dbReference type="PROSITE" id="PS50039"/>
    </source>
</evidence>
<dbReference type="eggNOG" id="KOG2294">
    <property type="taxonomic scope" value="Eukaryota"/>
</dbReference>